<feature type="transmembrane region" description="Helical" evidence="13">
    <location>
        <begin position="49"/>
        <end position="82"/>
    </location>
</feature>
<dbReference type="EC" id="2.7.13.3" evidence="3"/>
<gene>
    <name evidence="15" type="ORF">F4693_002665</name>
</gene>
<dbReference type="AlphaFoldDB" id="A0A7X0MQ24"/>
<proteinExistence type="predicted"/>
<feature type="transmembrane region" description="Helical" evidence="13">
    <location>
        <begin position="18"/>
        <end position="37"/>
    </location>
</feature>
<evidence type="ECO:0000313" key="16">
    <source>
        <dbReference type="Proteomes" id="UP000522313"/>
    </source>
</evidence>
<dbReference type="InterPro" id="IPR005467">
    <property type="entry name" value="His_kinase_dom"/>
</dbReference>
<dbReference type="Gene3D" id="1.10.287.130">
    <property type="match status" value="1"/>
</dbReference>
<evidence type="ECO:0000256" key="2">
    <source>
        <dbReference type="ARBA" id="ARBA00004141"/>
    </source>
</evidence>
<dbReference type="Gene3D" id="3.30.565.10">
    <property type="entry name" value="Histidine kinase-like ATPase, C-terminal domain"/>
    <property type="match status" value="1"/>
</dbReference>
<evidence type="ECO:0000256" key="4">
    <source>
        <dbReference type="ARBA" id="ARBA00022553"/>
    </source>
</evidence>
<comment type="caution">
    <text evidence="15">The sequence shown here is derived from an EMBL/GenBank/DDBJ whole genome shotgun (WGS) entry which is preliminary data.</text>
</comment>
<dbReference type="GO" id="GO:0005524">
    <property type="term" value="F:ATP binding"/>
    <property type="evidence" value="ECO:0007669"/>
    <property type="project" value="UniProtKB-KW"/>
</dbReference>
<dbReference type="RefSeq" id="WP_184506582.1">
    <property type="nucleotide sequence ID" value="NZ_JACHBT010000014.1"/>
</dbReference>
<dbReference type="InterPro" id="IPR025201">
    <property type="entry name" value="KdpD_TM"/>
</dbReference>
<keyword evidence="9" id="KW-0067">ATP-binding</keyword>
<dbReference type="InterPro" id="IPR003661">
    <property type="entry name" value="HisK_dim/P_dom"/>
</dbReference>
<evidence type="ECO:0000259" key="14">
    <source>
        <dbReference type="PROSITE" id="PS50109"/>
    </source>
</evidence>
<dbReference type="Pfam" id="PF00512">
    <property type="entry name" value="HisKA"/>
    <property type="match status" value="1"/>
</dbReference>
<keyword evidence="8 15" id="KW-0418">Kinase</keyword>
<accession>A0A7X0MQ24</accession>
<keyword evidence="5" id="KW-0808">Transferase</keyword>
<evidence type="ECO:0000256" key="11">
    <source>
        <dbReference type="ARBA" id="ARBA00023012"/>
    </source>
</evidence>
<comment type="subcellular location">
    <subcellularLocation>
        <location evidence="2">Membrane</location>
        <topology evidence="2">Multi-pass membrane protein</topology>
    </subcellularLocation>
</comment>
<keyword evidence="12 13" id="KW-0472">Membrane</keyword>
<dbReference type="InterPro" id="IPR003594">
    <property type="entry name" value="HATPase_dom"/>
</dbReference>
<dbReference type="Pfam" id="PF02518">
    <property type="entry name" value="HATPase_c"/>
    <property type="match status" value="1"/>
</dbReference>
<feature type="domain" description="Histidine kinase" evidence="14">
    <location>
        <begin position="262"/>
        <end position="467"/>
    </location>
</feature>
<dbReference type="SUPFAM" id="SSF55874">
    <property type="entry name" value="ATPase domain of HSP90 chaperone/DNA topoisomerase II/histidine kinase"/>
    <property type="match status" value="1"/>
</dbReference>
<name>A0A7X0MQ24_9SPHN</name>
<dbReference type="SUPFAM" id="SSF47384">
    <property type="entry name" value="Homodimeric domain of signal transducing histidine kinase"/>
    <property type="match status" value="1"/>
</dbReference>
<keyword evidence="4" id="KW-0597">Phosphoprotein</keyword>
<evidence type="ECO:0000256" key="12">
    <source>
        <dbReference type="ARBA" id="ARBA00023136"/>
    </source>
</evidence>
<dbReference type="InterPro" id="IPR036097">
    <property type="entry name" value="HisK_dim/P_sf"/>
</dbReference>
<dbReference type="Pfam" id="PF13493">
    <property type="entry name" value="DUF4118"/>
    <property type="match status" value="1"/>
</dbReference>
<evidence type="ECO:0000313" key="15">
    <source>
        <dbReference type="EMBL" id="MBB6505670.1"/>
    </source>
</evidence>
<dbReference type="PRINTS" id="PR00344">
    <property type="entry name" value="BCTRLSENSOR"/>
</dbReference>
<evidence type="ECO:0000256" key="13">
    <source>
        <dbReference type="SAM" id="Phobius"/>
    </source>
</evidence>
<evidence type="ECO:0000256" key="5">
    <source>
        <dbReference type="ARBA" id="ARBA00022679"/>
    </source>
</evidence>
<dbReference type="InterPro" id="IPR004358">
    <property type="entry name" value="Sig_transdc_His_kin-like_C"/>
</dbReference>
<dbReference type="GO" id="GO:0000155">
    <property type="term" value="F:phosphorelay sensor kinase activity"/>
    <property type="evidence" value="ECO:0007669"/>
    <property type="project" value="InterPro"/>
</dbReference>
<dbReference type="InterPro" id="IPR038318">
    <property type="entry name" value="KdpD_sf"/>
</dbReference>
<evidence type="ECO:0000256" key="9">
    <source>
        <dbReference type="ARBA" id="ARBA00022840"/>
    </source>
</evidence>
<keyword evidence="10 13" id="KW-1133">Transmembrane helix</keyword>
<feature type="transmembrane region" description="Helical" evidence="13">
    <location>
        <begin position="152"/>
        <end position="175"/>
    </location>
</feature>
<dbReference type="InterPro" id="IPR036890">
    <property type="entry name" value="HATPase_C_sf"/>
</dbReference>
<evidence type="ECO:0000256" key="7">
    <source>
        <dbReference type="ARBA" id="ARBA00022741"/>
    </source>
</evidence>
<dbReference type="Proteomes" id="UP000522313">
    <property type="component" value="Unassembled WGS sequence"/>
</dbReference>
<dbReference type="SMART" id="SM00388">
    <property type="entry name" value="HisKA"/>
    <property type="match status" value="1"/>
</dbReference>
<dbReference type="PANTHER" id="PTHR43065:SF49">
    <property type="entry name" value="HISTIDINE KINASE"/>
    <property type="match status" value="1"/>
</dbReference>
<evidence type="ECO:0000256" key="8">
    <source>
        <dbReference type="ARBA" id="ARBA00022777"/>
    </source>
</evidence>
<reference evidence="15 16" key="2">
    <citation type="submission" date="2020-08" db="EMBL/GenBank/DDBJ databases">
        <authorList>
            <person name="Partida-Martinez L."/>
            <person name="Huntemann M."/>
            <person name="Clum A."/>
            <person name="Wang J."/>
            <person name="Palaniappan K."/>
            <person name="Ritter S."/>
            <person name="Chen I.-M."/>
            <person name="Stamatis D."/>
            <person name="Reddy T."/>
            <person name="O'Malley R."/>
            <person name="Daum C."/>
            <person name="Shapiro N."/>
            <person name="Ivanova N."/>
            <person name="Kyrpides N."/>
            <person name="Woyke T."/>
        </authorList>
    </citation>
    <scope>NUCLEOTIDE SEQUENCE [LARGE SCALE GENOMIC DNA]</scope>
    <source>
        <strain evidence="15 16">AS3.13</strain>
    </source>
</reference>
<protein>
    <recommendedName>
        <fullName evidence="3">histidine kinase</fullName>
        <ecNumber evidence="3">2.7.13.3</ecNumber>
    </recommendedName>
</protein>
<dbReference type="Gene3D" id="1.20.120.620">
    <property type="entry name" value="Backbone structure of the membrane domain of e. Coli histidine kinase receptor kdpd"/>
    <property type="match status" value="1"/>
</dbReference>
<keyword evidence="7" id="KW-0547">Nucleotide-binding</keyword>
<reference evidence="15 16" key="1">
    <citation type="submission" date="2020-08" db="EMBL/GenBank/DDBJ databases">
        <title>The Agave Microbiome: Exploring the role of microbial communities in plant adaptations to desert environments.</title>
        <authorList>
            <person name="Partida-Martinez L.P."/>
        </authorList>
    </citation>
    <scope>NUCLEOTIDE SEQUENCE [LARGE SCALE GENOMIC DNA]</scope>
    <source>
        <strain evidence="15 16">AS3.13</strain>
    </source>
</reference>
<sequence length="467" mass="50115">MEPPGKIEAAIGARPAKWLFGLVVGMGVATVALLIRMKIPFVIAGSQAIFSYPAIIIATLLYGARAGSVAGIICLPFLWYFVVAPRRSFAIESWPAAITLVMYVLVGAALVWGIARMRTSLRRHRALVVDLESEVGRRTAERNQLWERSRELLAVVTAAGSVRIVNPALAALAGIDTTPMGRSFESLLVAEDRHRFRSMSGQDGLFEARLTTPDDPAWISWSCTAGDGETYLVGRDFTAEHHCAEQLRQSQKMELVGQMAGGLAHDFGNLVPPISMTLHLLGKRHADDARTRELIGAAEESVERAATLIKRLLALSRPSSVDREPKAIGPLLEELAPLLRQVIGHRVLDLAIDAGLPPVRVDTNQLDMALLNLVVNARDATTEGGWLRLTASRGDGVVEIALADDGHGMDADTLRRATEPFYSTKASGEGSGLGLPMVHNFAIAAGGKLSLRSSVASGTCATISLPT</sequence>
<evidence type="ECO:0000256" key="1">
    <source>
        <dbReference type="ARBA" id="ARBA00000085"/>
    </source>
</evidence>
<feature type="transmembrane region" description="Helical" evidence="13">
    <location>
        <begin position="94"/>
        <end position="115"/>
    </location>
</feature>
<keyword evidence="11" id="KW-0902">Two-component regulatory system</keyword>
<evidence type="ECO:0000256" key="6">
    <source>
        <dbReference type="ARBA" id="ARBA00022692"/>
    </source>
</evidence>
<comment type="catalytic activity">
    <reaction evidence="1">
        <text>ATP + protein L-histidine = ADP + protein N-phospho-L-histidine.</text>
        <dbReference type="EC" id="2.7.13.3"/>
    </reaction>
</comment>
<evidence type="ECO:0000256" key="3">
    <source>
        <dbReference type="ARBA" id="ARBA00012438"/>
    </source>
</evidence>
<organism evidence="15 16">
    <name type="scientific">Sphingomonas endophytica</name>
    <dbReference type="NCBI Taxonomy" id="869719"/>
    <lineage>
        <taxon>Bacteria</taxon>
        <taxon>Pseudomonadati</taxon>
        <taxon>Pseudomonadota</taxon>
        <taxon>Alphaproteobacteria</taxon>
        <taxon>Sphingomonadales</taxon>
        <taxon>Sphingomonadaceae</taxon>
        <taxon>Sphingomonas</taxon>
    </lineage>
</organism>
<dbReference type="PANTHER" id="PTHR43065">
    <property type="entry name" value="SENSOR HISTIDINE KINASE"/>
    <property type="match status" value="1"/>
</dbReference>
<dbReference type="PROSITE" id="PS50109">
    <property type="entry name" value="HIS_KIN"/>
    <property type="match status" value="1"/>
</dbReference>
<evidence type="ECO:0000256" key="10">
    <source>
        <dbReference type="ARBA" id="ARBA00022989"/>
    </source>
</evidence>
<dbReference type="SMART" id="SM00387">
    <property type="entry name" value="HATPase_c"/>
    <property type="match status" value="1"/>
</dbReference>
<dbReference type="GO" id="GO:0016020">
    <property type="term" value="C:membrane"/>
    <property type="evidence" value="ECO:0007669"/>
    <property type="project" value="UniProtKB-SubCell"/>
</dbReference>
<keyword evidence="6 13" id="KW-0812">Transmembrane</keyword>
<dbReference type="EMBL" id="JACHBT010000014">
    <property type="protein sequence ID" value="MBB6505670.1"/>
    <property type="molecule type" value="Genomic_DNA"/>
</dbReference>